<evidence type="ECO:0000313" key="6">
    <source>
        <dbReference type="Proteomes" id="UP001445076"/>
    </source>
</evidence>
<comment type="caution">
    <text evidence="5">The sequence shown here is derived from an EMBL/GenBank/DDBJ whole genome shotgun (WGS) entry which is preliminary data.</text>
</comment>
<reference evidence="5" key="2">
    <citation type="submission" date="2024-01" db="EMBL/GenBank/DDBJ databases">
        <authorList>
            <person name="He J."/>
            <person name="Wang M."/>
            <person name="Zheng J."/>
            <person name="Liu Z."/>
        </authorList>
    </citation>
    <scope>NUCLEOTIDE SEQUENCE</scope>
    <source>
        <strain evidence="5">ZL_2023a</strain>
        <tissue evidence="5">Muscle</tissue>
    </source>
</reference>
<reference evidence="5 6" key="1">
    <citation type="journal article" date="2024" name="BMC Genomics">
        <title>Genome assembly of redclaw crayfish (Cherax quadricarinatus) provides insights into its immune adaptation and hypoxia tolerance.</title>
        <authorList>
            <person name="Liu Z."/>
            <person name="Zheng J."/>
            <person name="Li H."/>
            <person name="Fang K."/>
            <person name="Wang S."/>
            <person name="He J."/>
            <person name="Zhou D."/>
            <person name="Weng S."/>
            <person name="Chi M."/>
            <person name="Gu Z."/>
            <person name="He J."/>
            <person name="Li F."/>
            <person name="Wang M."/>
        </authorList>
    </citation>
    <scope>NUCLEOTIDE SEQUENCE [LARGE SCALE GENOMIC DNA]</scope>
    <source>
        <strain evidence="5">ZL_2023a</strain>
    </source>
</reference>
<accession>A0AAW0XQ12</accession>
<dbReference type="Pfam" id="PF00702">
    <property type="entry name" value="Hydrolase"/>
    <property type="match status" value="1"/>
</dbReference>
<evidence type="ECO:0000313" key="5">
    <source>
        <dbReference type="EMBL" id="KAK8740084.1"/>
    </source>
</evidence>
<dbReference type="PANTHER" id="PTHR20371">
    <property type="entry name" value="ENOLASE-PHOSPHATASE E1"/>
    <property type="match status" value="1"/>
</dbReference>
<gene>
    <name evidence="5" type="ORF">OTU49_003029</name>
</gene>
<feature type="compositionally biased region" description="Basic and acidic residues" evidence="4">
    <location>
        <begin position="266"/>
        <end position="302"/>
    </location>
</feature>
<dbReference type="GO" id="GO:0043874">
    <property type="term" value="F:acireductone synthase activity"/>
    <property type="evidence" value="ECO:0007669"/>
    <property type="project" value="InterPro"/>
</dbReference>
<sequence>MKRRQEDFANLVNEVDIIMLDIEGTTTSISFVKEELFPYVRQEISNYLKETWDTQLTKDDVAALTRQVSEDARAGVEPLPTSHSPEVLIPALVATVAAMMDADSKVPALKALQGHMWHRAYLNGAITGHVYNDVVEALQQWKKAGKRLVVYSSGSVQAQKLLFSHSCHGDLLHYFSDHFDTSVGAKVEAGSYRTILQALHSPPPEKVLFITDLVKEARAAEEVGMRVVVSVREGTVPLSPHDLEHYPVIHSFTHLLNPHLSPSKRASREQQKPEEEEKQKEQEEKQEKQEEENAKAEKVEEK</sequence>
<dbReference type="InterPro" id="IPR023214">
    <property type="entry name" value="HAD_sf"/>
</dbReference>
<organism evidence="5 6">
    <name type="scientific">Cherax quadricarinatus</name>
    <name type="common">Australian red claw crayfish</name>
    <dbReference type="NCBI Taxonomy" id="27406"/>
    <lineage>
        <taxon>Eukaryota</taxon>
        <taxon>Metazoa</taxon>
        <taxon>Ecdysozoa</taxon>
        <taxon>Arthropoda</taxon>
        <taxon>Crustacea</taxon>
        <taxon>Multicrustacea</taxon>
        <taxon>Malacostraca</taxon>
        <taxon>Eumalacostraca</taxon>
        <taxon>Eucarida</taxon>
        <taxon>Decapoda</taxon>
        <taxon>Pleocyemata</taxon>
        <taxon>Astacidea</taxon>
        <taxon>Parastacoidea</taxon>
        <taxon>Parastacidae</taxon>
        <taxon>Cherax</taxon>
    </lineage>
</organism>
<dbReference type="SFLD" id="SFLDS00003">
    <property type="entry name" value="Haloacid_Dehalogenase"/>
    <property type="match status" value="1"/>
</dbReference>
<dbReference type="Gene3D" id="3.40.50.1000">
    <property type="entry name" value="HAD superfamily/HAD-like"/>
    <property type="match status" value="1"/>
</dbReference>
<feature type="region of interest" description="Disordered" evidence="4">
    <location>
        <begin position="258"/>
        <end position="302"/>
    </location>
</feature>
<dbReference type="SFLD" id="SFLDF00044">
    <property type="entry name" value="enolase-phosphatase"/>
    <property type="match status" value="1"/>
</dbReference>
<keyword evidence="2" id="KW-0378">Hydrolase</keyword>
<name>A0AAW0XQ12_CHEQU</name>
<dbReference type="InterPro" id="IPR023943">
    <property type="entry name" value="Enolase-ppase_E1"/>
</dbReference>
<evidence type="ECO:0000256" key="2">
    <source>
        <dbReference type="ARBA" id="ARBA00022801"/>
    </source>
</evidence>
<evidence type="ECO:0008006" key="7">
    <source>
        <dbReference type="Google" id="ProtNLM"/>
    </source>
</evidence>
<dbReference type="Proteomes" id="UP001445076">
    <property type="component" value="Unassembled WGS sequence"/>
</dbReference>
<dbReference type="SFLD" id="SFLDG01129">
    <property type="entry name" value="C1.5:_HAD__Beta-PGM__Phosphata"/>
    <property type="match status" value="1"/>
</dbReference>
<evidence type="ECO:0000256" key="3">
    <source>
        <dbReference type="ARBA" id="ARBA00023167"/>
    </source>
</evidence>
<dbReference type="NCBIfam" id="TIGR01691">
    <property type="entry name" value="enolase-ppase"/>
    <property type="match status" value="1"/>
</dbReference>
<dbReference type="PANTHER" id="PTHR20371:SF1">
    <property type="entry name" value="ENOLASE-PHOSPHATASE E1"/>
    <property type="match status" value="1"/>
</dbReference>
<dbReference type="GO" id="GO:0000287">
    <property type="term" value="F:magnesium ion binding"/>
    <property type="evidence" value="ECO:0007669"/>
    <property type="project" value="InterPro"/>
</dbReference>
<keyword evidence="1" id="KW-0028">Amino-acid biosynthesis</keyword>
<evidence type="ECO:0000256" key="4">
    <source>
        <dbReference type="SAM" id="MobiDB-lite"/>
    </source>
</evidence>
<evidence type="ECO:0000256" key="1">
    <source>
        <dbReference type="ARBA" id="ARBA00022605"/>
    </source>
</evidence>
<proteinExistence type="predicted"/>
<protein>
    <recommendedName>
        <fullName evidence="7">Enolase-phosphatase E1</fullName>
    </recommendedName>
</protein>
<keyword evidence="3" id="KW-0486">Methionine biosynthesis</keyword>
<dbReference type="NCBIfam" id="TIGR01549">
    <property type="entry name" value="HAD-SF-IA-v1"/>
    <property type="match status" value="1"/>
</dbReference>
<dbReference type="InterPro" id="IPR036412">
    <property type="entry name" value="HAD-like_sf"/>
</dbReference>
<dbReference type="EMBL" id="JARKIK010000034">
    <property type="protein sequence ID" value="KAK8740083.1"/>
    <property type="molecule type" value="Genomic_DNA"/>
</dbReference>
<keyword evidence="6" id="KW-1185">Reference proteome</keyword>
<dbReference type="GO" id="GO:0019509">
    <property type="term" value="P:L-methionine salvage from methylthioadenosine"/>
    <property type="evidence" value="ECO:0007669"/>
    <property type="project" value="InterPro"/>
</dbReference>
<dbReference type="EMBL" id="JARKIK010000034">
    <property type="protein sequence ID" value="KAK8740084.1"/>
    <property type="molecule type" value="Genomic_DNA"/>
</dbReference>
<dbReference type="AlphaFoldDB" id="A0AAW0XQ12"/>
<dbReference type="SFLD" id="SFLDG01133">
    <property type="entry name" value="C1.5.4:_Enolase-phosphatase_Li"/>
    <property type="match status" value="1"/>
</dbReference>
<dbReference type="Gene3D" id="1.10.720.60">
    <property type="match status" value="1"/>
</dbReference>
<dbReference type="SUPFAM" id="SSF56784">
    <property type="entry name" value="HAD-like"/>
    <property type="match status" value="1"/>
</dbReference>
<dbReference type="InterPro" id="IPR006439">
    <property type="entry name" value="HAD-SF_hydro_IA"/>
</dbReference>
<dbReference type="CDD" id="cd01629">
    <property type="entry name" value="HAD_EP"/>
    <property type="match status" value="1"/>
</dbReference>